<organism evidence="1 2">
    <name type="scientific">Macrosiphum euphorbiae</name>
    <name type="common">potato aphid</name>
    <dbReference type="NCBI Taxonomy" id="13131"/>
    <lineage>
        <taxon>Eukaryota</taxon>
        <taxon>Metazoa</taxon>
        <taxon>Ecdysozoa</taxon>
        <taxon>Arthropoda</taxon>
        <taxon>Hexapoda</taxon>
        <taxon>Insecta</taxon>
        <taxon>Pterygota</taxon>
        <taxon>Neoptera</taxon>
        <taxon>Paraneoptera</taxon>
        <taxon>Hemiptera</taxon>
        <taxon>Sternorrhyncha</taxon>
        <taxon>Aphidomorpha</taxon>
        <taxon>Aphidoidea</taxon>
        <taxon>Aphididae</taxon>
        <taxon>Macrosiphini</taxon>
        <taxon>Macrosiphum</taxon>
    </lineage>
</organism>
<protein>
    <submittedName>
        <fullName evidence="1">Uncharacterized protein</fullName>
    </submittedName>
</protein>
<gene>
    <name evidence="1" type="ORF">MEUPH1_LOCUS30286</name>
</gene>
<dbReference type="InterPro" id="IPR001611">
    <property type="entry name" value="Leu-rich_rpt"/>
</dbReference>
<name>A0AAV0Y933_9HEMI</name>
<dbReference type="EMBL" id="CARXXK010001605">
    <property type="protein sequence ID" value="CAI6376963.1"/>
    <property type="molecule type" value="Genomic_DNA"/>
</dbReference>
<dbReference type="Proteomes" id="UP001160148">
    <property type="component" value="Unassembled WGS sequence"/>
</dbReference>
<evidence type="ECO:0000313" key="2">
    <source>
        <dbReference type="Proteomes" id="UP001160148"/>
    </source>
</evidence>
<accession>A0AAV0Y933</accession>
<sequence length="84" mass="9867">MSVDEDIENNRQTSFTEENAALEEWNRKSLKQRKSCSYLVPNPHLRYLNLKNSNKIQSLPILKNVSRFQDLKSSKLLTKPTELF</sequence>
<comment type="caution">
    <text evidence="1">The sequence shown here is derived from an EMBL/GenBank/DDBJ whole genome shotgun (WGS) entry which is preliminary data.</text>
</comment>
<dbReference type="PROSITE" id="PS51450">
    <property type="entry name" value="LRR"/>
    <property type="match status" value="1"/>
</dbReference>
<reference evidence="1 2" key="1">
    <citation type="submission" date="2023-01" db="EMBL/GenBank/DDBJ databases">
        <authorList>
            <person name="Whitehead M."/>
        </authorList>
    </citation>
    <scope>NUCLEOTIDE SEQUENCE [LARGE SCALE GENOMIC DNA]</scope>
</reference>
<evidence type="ECO:0000313" key="1">
    <source>
        <dbReference type="EMBL" id="CAI6376963.1"/>
    </source>
</evidence>
<dbReference type="AlphaFoldDB" id="A0AAV0Y933"/>
<proteinExistence type="predicted"/>
<keyword evidence="2" id="KW-1185">Reference proteome</keyword>